<protein>
    <submittedName>
        <fullName evidence="2">Proton-coupled thiamine transporter YuaJ</fullName>
    </submittedName>
</protein>
<sequence>MKDERIKLIIEGALAASFALALSYLRLWHMPQGGSVTLENVPILLFALRRGLKAGVGAGAIAGILQLILSGYVVHPVQALLDYPLAFGALGAAALIKKPLWGGLALGSGLRFLCHLLSGVVFFGSYAPEGTNVWVYSAVYNGSYMIPNLVLAVILTYLIWPRLKNL</sequence>
<dbReference type="HOGENOM" id="CLU_090959_0_0_0"/>
<feature type="transmembrane region" description="Helical" evidence="1">
    <location>
        <begin position="80"/>
        <end position="96"/>
    </location>
</feature>
<name>G7V7G9_THELD</name>
<dbReference type="AlphaFoldDB" id="G7V7G9"/>
<dbReference type="GO" id="GO:0015234">
    <property type="term" value="F:thiamine transmembrane transporter activity"/>
    <property type="evidence" value="ECO:0007669"/>
    <property type="project" value="InterPro"/>
</dbReference>
<feature type="transmembrane region" description="Helical" evidence="1">
    <location>
        <begin position="133"/>
        <end position="160"/>
    </location>
</feature>
<keyword evidence="1" id="KW-0812">Transmembrane</keyword>
<dbReference type="NCBIfam" id="TIGR02357">
    <property type="entry name" value="ECF_ThiT_YuaJ"/>
    <property type="match status" value="1"/>
</dbReference>
<gene>
    <name evidence="2" type="ordered locus">Tlie_0396</name>
</gene>
<keyword evidence="3" id="KW-1185">Reference proteome</keyword>
<reference evidence="3" key="1">
    <citation type="submission" date="2011-10" db="EMBL/GenBank/DDBJ databases">
        <title>The complete genome of chromosome of Thermovirga lienii DSM 17291.</title>
        <authorList>
            <consortium name="US DOE Joint Genome Institute (JGI-PGF)"/>
            <person name="Lucas S."/>
            <person name="Copeland A."/>
            <person name="Lapidus A."/>
            <person name="Glavina del Rio T."/>
            <person name="Dalin E."/>
            <person name="Tice H."/>
            <person name="Bruce D."/>
            <person name="Goodwin L."/>
            <person name="Pitluck S."/>
            <person name="Peters L."/>
            <person name="Mikhailova N."/>
            <person name="Saunders E."/>
            <person name="Kyrpides N."/>
            <person name="Mavromatis K."/>
            <person name="Ivanova N."/>
            <person name="Last F.I."/>
            <person name="Brettin T."/>
            <person name="Detter J.C."/>
            <person name="Han C."/>
            <person name="Larimer F."/>
            <person name="Land M."/>
            <person name="Hauser L."/>
            <person name="Markowitz V."/>
            <person name="Cheng J.-F."/>
            <person name="Hugenholtz P."/>
            <person name="Woyke T."/>
            <person name="Wu D."/>
            <person name="Spring S."/>
            <person name="Schroeder M."/>
            <person name="Brambilla E.-M."/>
            <person name="Klenk H.-P."/>
            <person name="Eisen J.A."/>
        </authorList>
    </citation>
    <scope>NUCLEOTIDE SEQUENCE [LARGE SCALE GENOMIC DNA]</scope>
    <source>
        <strain evidence="3">ATCC BAA-1197 / DSM 17291 / Cas60314</strain>
    </source>
</reference>
<dbReference type="GO" id="GO:0005886">
    <property type="term" value="C:plasma membrane"/>
    <property type="evidence" value="ECO:0007669"/>
    <property type="project" value="InterPro"/>
</dbReference>
<feature type="transmembrane region" description="Helical" evidence="1">
    <location>
        <begin position="108"/>
        <end position="127"/>
    </location>
</feature>
<dbReference type="Pfam" id="PF09515">
    <property type="entry name" value="Thia_YuaJ"/>
    <property type="match status" value="1"/>
</dbReference>
<organism evidence="2 3">
    <name type="scientific">Thermovirga lienii (strain ATCC BAA-1197 / DSM 17291 / Cas60314)</name>
    <dbReference type="NCBI Taxonomy" id="580340"/>
    <lineage>
        <taxon>Bacteria</taxon>
        <taxon>Thermotogati</taxon>
        <taxon>Synergistota</taxon>
        <taxon>Synergistia</taxon>
        <taxon>Synergistales</taxon>
        <taxon>Thermovirgaceae</taxon>
        <taxon>Thermovirga</taxon>
    </lineage>
</organism>
<accession>G7V7G9</accession>
<dbReference type="STRING" id="580340.Tlie_0396"/>
<proteinExistence type="predicted"/>
<dbReference type="InterPro" id="IPR012651">
    <property type="entry name" value="Thia_Transptr_ThiT"/>
</dbReference>
<dbReference type="Proteomes" id="UP000005868">
    <property type="component" value="Chromosome"/>
</dbReference>
<keyword evidence="1" id="KW-0472">Membrane</keyword>
<evidence type="ECO:0000256" key="1">
    <source>
        <dbReference type="SAM" id="Phobius"/>
    </source>
</evidence>
<feature type="transmembrane region" description="Helical" evidence="1">
    <location>
        <begin position="54"/>
        <end position="74"/>
    </location>
</feature>
<dbReference type="eggNOG" id="COG3859">
    <property type="taxonomic scope" value="Bacteria"/>
</dbReference>
<reference evidence="2 3" key="2">
    <citation type="journal article" date="2012" name="Stand. Genomic Sci.">
        <title>Genome sequence of the moderately thermophilic, amino-acid-degrading and sulfur-reducing bacterium Thermovirga lienii type strain (Cas60314(T)).</title>
        <authorList>
            <person name="Goker M."/>
            <person name="Saunders E."/>
            <person name="Lapidus A."/>
            <person name="Nolan M."/>
            <person name="Lucas S."/>
            <person name="Hammon N."/>
            <person name="Deshpande S."/>
            <person name="Cheng J.F."/>
            <person name="Han C."/>
            <person name="Tapia R."/>
            <person name="Goodwin L.A."/>
            <person name="Pitluck S."/>
            <person name="Liolios K."/>
            <person name="Mavromatis K."/>
            <person name="Pagani I."/>
            <person name="Ivanova N."/>
            <person name="Mikhailova N."/>
            <person name="Pati A."/>
            <person name="Chen A."/>
            <person name="Palaniappan K."/>
            <person name="Land M."/>
            <person name="Chang Y.J."/>
            <person name="Jeffries C.D."/>
            <person name="Brambilla E.M."/>
            <person name="Rohde M."/>
            <person name="Spring S."/>
            <person name="Detter J.C."/>
            <person name="Woyke T."/>
            <person name="Bristow J."/>
            <person name="Eisen J.A."/>
            <person name="Markowitz V."/>
            <person name="Hugenholtz P."/>
            <person name="Kyrpides N.C."/>
            <person name="Klenk H.P."/>
        </authorList>
    </citation>
    <scope>NUCLEOTIDE SEQUENCE [LARGE SCALE GENOMIC DNA]</scope>
    <source>
        <strain evidence="3">ATCC BAA-1197 / DSM 17291 / Cas60314</strain>
    </source>
</reference>
<dbReference type="EMBL" id="CP003096">
    <property type="protein sequence ID" value="AER66131.1"/>
    <property type="molecule type" value="Genomic_DNA"/>
</dbReference>
<evidence type="ECO:0000313" key="2">
    <source>
        <dbReference type="EMBL" id="AER66131.1"/>
    </source>
</evidence>
<dbReference type="KEGG" id="tli:Tlie_0396"/>
<evidence type="ECO:0000313" key="3">
    <source>
        <dbReference type="Proteomes" id="UP000005868"/>
    </source>
</evidence>
<dbReference type="Gene3D" id="1.10.1760.20">
    <property type="match status" value="1"/>
</dbReference>
<keyword evidence="1" id="KW-1133">Transmembrane helix</keyword>